<name>A0AAE1Q3T6_9EUCA</name>
<gene>
    <name evidence="2" type="ORF">Pmani_009896</name>
</gene>
<feature type="compositionally biased region" description="Low complexity" evidence="1">
    <location>
        <begin position="25"/>
        <end position="40"/>
    </location>
</feature>
<accession>A0AAE1Q3T6</accession>
<feature type="compositionally biased region" description="Polar residues" evidence="1">
    <location>
        <begin position="80"/>
        <end position="89"/>
    </location>
</feature>
<reference evidence="2" key="1">
    <citation type="submission" date="2023-11" db="EMBL/GenBank/DDBJ databases">
        <title>Genome assemblies of two species of porcelain crab, Petrolisthes cinctipes and Petrolisthes manimaculis (Anomura: Porcellanidae).</title>
        <authorList>
            <person name="Angst P."/>
        </authorList>
    </citation>
    <scope>NUCLEOTIDE SEQUENCE</scope>
    <source>
        <strain evidence="2">PB745_02</strain>
        <tissue evidence="2">Gill</tissue>
    </source>
</reference>
<sequence>MTTVQERISPKFLKMKGITESVPFTTQPTNQPSSSSSTSTVIEQLRHHYPCTHSGQVRQGGRGTSYGLTIGRRGEEAPSSLAQVSSALK</sequence>
<feature type="region of interest" description="Disordered" evidence="1">
    <location>
        <begin position="19"/>
        <end position="89"/>
    </location>
</feature>
<keyword evidence="3" id="KW-1185">Reference proteome</keyword>
<comment type="caution">
    <text evidence="2">The sequence shown here is derived from an EMBL/GenBank/DDBJ whole genome shotgun (WGS) entry which is preliminary data.</text>
</comment>
<organism evidence="2 3">
    <name type="scientific">Petrolisthes manimaculis</name>
    <dbReference type="NCBI Taxonomy" id="1843537"/>
    <lineage>
        <taxon>Eukaryota</taxon>
        <taxon>Metazoa</taxon>
        <taxon>Ecdysozoa</taxon>
        <taxon>Arthropoda</taxon>
        <taxon>Crustacea</taxon>
        <taxon>Multicrustacea</taxon>
        <taxon>Malacostraca</taxon>
        <taxon>Eumalacostraca</taxon>
        <taxon>Eucarida</taxon>
        <taxon>Decapoda</taxon>
        <taxon>Pleocyemata</taxon>
        <taxon>Anomura</taxon>
        <taxon>Galatheoidea</taxon>
        <taxon>Porcellanidae</taxon>
        <taxon>Petrolisthes</taxon>
    </lineage>
</organism>
<evidence type="ECO:0000313" key="3">
    <source>
        <dbReference type="Proteomes" id="UP001292094"/>
    </source>
</evidence>
<dbReference type="EMBL" id="JAWZYT010000780">
    <property type="protein sequence ID" value="KAK4319136.1"/>
    <property type="molecule type" value="Genomic_DNA"/>
</dbReference>
<dbReference type="Proteomes" id="UP001292094">
    <property type="component" value="Unassembled WGS sequence"/>
</dbReference>
<evidence type="ECO:0000313" key="2">
    <source>
        <dbReference type="EMBL" id="KAK4319136.1"/>
    </source>
</evidence>
<protein>
    <submittedName>
        <fullName evidence="2">Uncharacterized protein</fullName>
    </submittedName>
</protein>
<dbReference type="AlphaFoldDB" id="A0AAE1Q3T6"/>
<evidence type="ECO:0000256" key="1">
    <source>
        <dbReference type="SAM" id="MobiDB-lite"/>
    </source>
</evidence>
<proteinExistence type="predicted"/>